<dbReference type="RefSeq" id="WP_248729837.1">
    <property type="nucleotide sequence ID" value="NZ_CP096829.1"/>
</dbReference>
<dbReference type="InterPro" id="IPR026341">
    <property type="entry name" value="T9SS_type_B"/>
</dbReference>
<dbReference type="Gene3D" id="2.60.40.10">
    <property type="entry name" value="Immunoglobulins"/>
    <property type="match status" value="1"/>
</dbReference>
<name>A0ABY4LXT7_9FLAO</name>
<dbReference type="InterPro" id="IPR013783">
    <property type="entry name" value="Ig-like_fold"/>
</dbReference>
<accession>A0ABY4LXT7</accession>
<dbReference type="NCBIfam" id="TIGR04131">
    <property type="entry name" value="Bac_Flav_CTERM"/>
    <property type="match status" value="1"/>
</dbReference>
<feature type="signal peptide" evidence="1">
    <location>
        <begin position="1"/>
        <end position="22"/>
    </location>
</feature>
<evidence type="ECO:0000256" key="1">
    <source>
        <dbReference type="SAM" id="SignalP"/>
    </source>
</evidence>
<gene>
    <name evidence="2" type="ORF">M0M44_11235</name>
</gene>
<dbReference type="Pfam" id="PF13585">
    <property type="entry name" value="CHU_C"/>
    <property type="match status" value="1"/>
</dbReference>
<evidence type="ECO:0000313" key="3">
    <source>
        <dbReference type="Proteomes" id="UP000829998"/>
    </source>
</evidence>
<protein>
    <submittedName>
        <fullName evidence="2">T9SS type B sorting domain-containing protein</fullName>
    </submittedName>
</protein>
<dbReference type="InterPro" id="IPR012291">
    <property type="entry name" value="CBM2_carb-bd_dom_sf"/>
</dbReference>
<evidence type="ECO:0000313" key="2">
    <source>
        <dbReference type="EMBL" id="UPZ17899.1"/>
    </source>
</evidence>
<keyword evidence="1" id="KW-0732">Signal</keyword>
<dbReference type="Proteomes" id="UP000829998">
    <property type="component" value="Chromosome"/>
</dbReference>
<proteinExistence type="predicted"/>
<keyword evidence="3" id="KW-1185">Reference proteome</keyword>
<organism evidence="2 3">
    <name type="scientific">Flavobacterium humidisoli</name>
    <dbReference type="NCBI Taxonomy" id="2937442"/>
    <lineage>
        <taxon>Bacteria</taxon>
        <taxon>Pseudomonadati</taxon>
        <taxon>Bacteroidota</taxon>
        <taxon>Flavobacteriia</taxon>
        <taxon>Flavobacteriales</taxon>
        <taxon>Flavobacteriaceae</taxon>
        <taxon>Flavobacterium</taxon>
    </lineage>
</organism>
<dbReference type="EMBL" id="CP096829">
    <property type="protein sequence ID" value="UPZ17899.1"/>
    <property type="molecule type" value="Genomic_DNA"/>
</dbReference>
<dbReference type="Gene3D" id="2.60.40.290">
    <property type="match status" value="1"/>
</dbReference>
<reference evidence="2 3" key="1">
    <citation type="submission" date="2022-04" db="EMBL/GenBank/DDBJ databases">
        <authorList>
            <person name="Ra J.-S."/>
            <person name="Kim S.-B."/>
        </authorList>
    </citation>
    <scope>NUCLEOTIDE SEQUENCE [LARGE SCALE GENOMIC DNA]</scope>
    <source>
        <strain evidence="2 3">MMS21-Er5</strain>
    </source>
</reference>
<sequence>MGLYKLRFFLIFLILPFASMHSQVTYEFCATAKYGNTITMDFKVHNNTSAAIQDYNFAFNWKGVSNVIMWSGMDVVQNGNSGIVELKKTTWGNALRVGTNTFSITMDYVPGMFPPSQGTLNGASIKGITCYTPPAIENFKCEKKISSICAIKPAGANGNEIKIGEGSVWAWGQRVDVYVPENRKGWAIGMAVSHALFTNLMGFDAMSINEYFATTIQEINAGCEGSRLIAPSWVTKKYPYQDLINGGMNCYDTTGKVAAGYFQQEMGGSWMEMFMNYPCFIPQVPKNSFIGDPAIGASFEFQSIVKTYHDYRNIAFWQYVKCWNPIGFIKDSKDPYAAVKILSLAYNQGMNSGAFEPVFVKNRAAALGAANLMDYISPASPSGLDRLYAEQINRLTKVLDNRIADISWTDAAIWGVTDKSAHSFRGFYDSQIAWSDVEDYIKKITPFYAVFGVTESNFTAAVKPAFDRINAGNSISFRYQMHDVIDAIVVFLPAFDPKKGLSEVYGHESNTCFAPTAKMEGSDGGCGKDLGLRVYFSGTPPYKFTYKRTDVSPEAVYPEITTSQNPYLIDSSSLAEGTYAIIAISDANSAGEVVCEPIEIKNDGVALSAKLVKEGGGACTGTDSGIKVEIIGTGPGPFTIEYEKDGVAQPSVAAAGSSKILIPSPAPKGTYRLTKISSAGCSAALNESLVIDDAAVPVPSAQLVKYGEGLCAGTVGGIQLEITSAESGPFIIEYQKDGVLQPAAAISGSPHILVPAPAPKGTYKLTKITSSNCDYPLNNTLIIDDIAASKVKIDGKPLFCKQSAAILEAVTDPAAADIDSYQWFRDDENIQGADKKTYNAGQEGYYSVKITDKNGCESESPNVKVTEKCPDDGENPVQDDYPKFFTPNGDGHNDTWHFKNFDKYKKAQIRIFDRYGKFIIELSEHSPGWDGTCNNSPLFATDYWFVITYQDPDNLSVQRTYRGHFSLKR</sequence>
<feature type="chain" id="PRO_5045896687" evidence="1">
    <location>
        <begin position="23"/>
        <end position="969"/>
    </location>
</feature>